<keyword evidence="1" id="KW-0472">Membrane</keyword>
<keyword evidence="3" id="KW-1185">Reference proteome</keyword>
<feature type="transmembrane region" description="Helical" evidence="1">
    <location>
        <begin position="378"/>
        <end position="396"/>
    </location>
</feature>
<organism evidence="2 3">
    <name type="scientific">Pusillimonas noertemannii</name>
    <dbReference type="NCBI Taxonomy" id="305977"/>
    <lineage>
        <taxon>Bacteria</taxon>
        <taxon>Pseudomonadati</taxon>
        <taxon>Pseudomonadota</taxon>
        <taxon>Betaproteobacteria</taxon>
        <taxon>Burkholderiales</taxon>
        <taxon>Alcaligenaceae</taxon>
        <taxon>Pusillimonas</taxon>
    </lineage>
</organism>
<dbReference type="STRING" id="1231391.GCA_000308195_03223"/>
<dbReference type="RefSeq" id="WP_180064375.1">
    <property type="nucleotide sequence ID" value="NZ_JACCEX010000001.1"/>
</dbReference>
<evidence type="ECO:0000313" key="3">
    <source>
        <dbReference type="Proteomes" id="UP000246145"/>
    </source>
</evidence>
<comment type="caution">
    <text evidence="2">The sequence shown here is derived from an EMBL/GenBank/DDBJ whole genome shotgun (WGS) entry which is preliminary data.</text>
</comment>
<accession>A0A2U1CQZ8</accession>
<feature type="transmembrane region" description="Helical" evidence="1">
    <location>
        <begin position="310"/>
        <end position="334"/>
    </location>
</feature>
<keyword evidence="1" id="KW-1133">Transmembrane helix</keyword>
<evidence type="ECO:0000256" key="1">
    <source>
        <dbReference type="SAM" id="Phobius"/>
    </source>
</evidence>
<feature type="transmembrane region" description="Helical" evidence="1">
    <location>
        <begin position="124"/>
        <end position="143"/>
    </location>
</feature>
<feature type="transmembrane region" description="Helical" evidence="1">
    <location>
        <begin position="155"/>
        <end position="174"/>
    </location>
</feature>
<feature type="transmembrane region" description="Helical" evidence="1">
    <location>
        <begin position="35"/>
        <end position="52"/>
    </location>
</feature>
<feature type="transmembrane region" description="Helical" evidence="1">
    <location>
        <begin position="276"/>
        <end position="298"/>
    </location>
</feature>
<reference evidence="2 3" key="1">
    <citation type="submission" date="2018-04" db="EMBL/GenBank/DDBJ databases">
        <title>Genomic Encyclopedia of Type Strains, Phase IV (KMG-IV): sequencing the most valuable type-strain genomes for metagenomic binning, comparative biology and taxonomic classification.</title>
        <authorList>
            <person name="Goeker M."/>
        </authorList>
    </citation>
    <scope>NUCLEOTIDE SEQUENCE [LARGE SCALE GENOMIC DNA]</scope>
    <source>
        <strain evidence="2 3">DSM 10065</strain>
    </source>
</reference>
<feature type="transmembrane region" description="Helical" evidence="1">
    <location>
        <begin position="180"/>
        <end position="201"/>
    </location>
</feature>
<dbReference type="InterPro" id="IPR010266">
    <property type="entry name" value="NnrS"/>
</dbReference>
<feature type="transmembrane region" description="Helical" evidence="1">
    <location>
        <begin position="72"/>
        <end position="92"/>
    </location>
</feature>
<dbReference type="AlphaFoldDB" id="A0A2U1CQZ8"/>
<sequence length="407" mass="43029">MTKARAIPVSLHEPGEPASKGPQLKAFLELGFRPLYMAGCAWALLSVALWIYAPQWLSPPLGGVAWHAHEMLWGFVATIAVGFLLTASATWTGINPLKGLPLAAACALWLVARVGYLAGGHPAFYVAAAAETAFYLLSAIVLLRVMVKGKSRRNYGIPFLVLGLGVANCLYLRASLSGNYAALMQHFELGLICMAVIALLVARRVIPFFAMRAIPGLAIPMLTRSGQAQMVLGIAAIVLGLAGQEHPMALALAATGLVSLYQIARWKPGAVLRKPILWILYLGYAAIGVGLLLAAAHLAGLGAASPGTAVLARAAVHVHVIGMAGFSVLIIGMVTRTALGHLGRPLQLDKSMVSSYWLVILAVALRLAALAPSGAMQALLHASAAAWVVAFALYLWRFVPLLIRPRP</sequence>
<protein>
    <submittedName>
        <fullName evidence="2">Uncharacterized protein involved in response to NO</fullName>
    </submittedName>
</protein>
<proteinExistence type="predicted"/>
<feature type="transmembrane region" description="Helical" evidence="1">
    <location>
        <begin position="99"/>
        <end position="118"/>
    </location>
</feature>
<evidence type="ECO:0000313" key="2">
    <source>
        <dbReference type="EMBL" id="PVY68313.1"/>
    </source>
</evidence>
<dbReference type="Pfam" id="PF05940">
    <property type="entry name" value="NnrS"/>
    <property type="match status" value="1"/>
</dbReference>
<dbReference type="Proteomes" id="UP000246145">
    <property type="component" value="Unassembled WGS sequence"/>
</dbReference>
<feature type="transmembrane region" description="Helical" evidence="1">
    <location>
        <begin position="355"/>
        <end position="372"/>
    </location>
</feature>
<gene>
    <name evidence="2" type="ORF">C7440_0708</name>
</gene>
<name>A0A2U1CQZ8_9BURK</name>
<dbReference type="EMBL" id="QEKO01000001">
    <property type="protein sequence ID" value="PVY68313.1"/>
    <property type="molecule type" value="Genomic_DNA"/>
</dbReference>
<keyword evidence="1" id="KW-0812">Transmembrane</keyword>